<dbReference type="EMBL" id="MSZU01000095">
    <property type="protein sequence ID" value="OMP84380.1"/>
    <property type="molecule type" value="Genomic_DNA"/>
</dbReference>
<dbReference type="STRING" id="420778.A0A1S8BA15"/>
<evidence type="ECO:0000259" key="2">
    <source>
        <dbReference type="SMART" id="SM00382"/>
    </source>
</evidence>
<feature type="compositionally biased region" description="Polar residues" evidence="1">
    <location>
        <begin position="1027"/>
        <end position="1041"/>
    </location>
</feature>
<feature type="region of interest" description="Disordered" evidence="1">
    <location>
        <begin position="1"/>
        <end position="26"/>
    </location>
</feature>
<protein>
    <submittedName>
        <fullName evidence="3">Protein MSP1</fullName>
    </submittedName>
</protein>
<evidence type="ECO:0000313" key="3">
    <source>
        <dbReference type="EMBL" id="OMP84380.1"/>
    </source>
</evidence>
<gene>
    <name evidence="3" type="ORF">BK809_0000387</name>
</gene>
<dbReference type="InterPro" id="IPR056599">
    <property type="entry name" value="AAA_lid_fung"/>
</dbReference>
<dbReference type="Pfam" id="PF22942">
    <property type="entry name" value="DUF7025"/>
    <property type="match status" value="1"/>
</dbReference>
<dbReference type="GO" id="GO:0016887">
    <property type="term" value="F:ATP hydrolysis activity"/>
    <property type="evidence" value="ECO:0007669"/>
    <property type="project" value="InterPro"/>
</dbReference>
<dbReference type="Pfam" id="PF23232">
    <property type="entry name" value="AAA_lid_13"/>
    <property type="match status" value="1"/>
</dbReference>
<name>A0A1S8BA15_9PEZI</name>
<dbReference type="OrthoDB" id="10042665at2759"/>
<reference evidence="3 4" key="1">
    <citation type="submission" date="2017-01" db="EMBL/GenBank/DDBJ databases">
        <title>Draft genome sequence of Diplodia seriata F98.1, a fungal species involved in grapevine trunk diseases.</title>
        <authorList>
            <person name="Robert-Siegwald G."/>
            <person name="Vallet J."/>
            <person name="Abou-Mansour E."/>
            <person name="Xu J."/>
            <person name="Rey P."/>
            <person name="Bertsch C."/>
            <person name="Rego C."/>
            <person name="Larignon P."/>
            <person name="Fontaine F."/>
            <person name="Lebrun M.-H."/>
        </authorList>
    </citation>
    <scope>NUCLEOTIDE SEQUENCE [LARGE SCALE GENOMIC DNA]</scope>
    <source>
        <strain evidence="3 4">F98.1</strain>
    </source>
</reference>
<evidence type="ECO:0000256" key="1">
    <source>
        <dbReference type="SAM" id="MobiDB-lite"/>
    </source>
</evidence>
<dbReference type="InterPro" id="IPR027417">
    <property type="entry name" value="P-loop_NTPase"/>
</dbReference>
<feature type="compositionally biased region" description="Low complexity" evidence="1">
    <location>
        <begin position="983"/>
        <end position="1000"/>
    </location>
</feature>
<feature type="region of interest" description="Disordered" evidence="1">
    <location>
        <begin position="983"/>
        <end position="1041"/>
    </location>
</feature>
<feature type="domain" description="AAA+ ATPase" evidence="2">
    <location>
        <begin position="618"/>
        <end position="745"/>
    </location>
</feature>
<dbReference type="Proteomes" id="UP000190776">
    <property type="component" value="Unassembled WGS sequence"/>
</dbReference>
<dbReference type="SMART" id="SM00382">
    <property type="entry name" value="AAA"/>
    <property type="match status" value="1"/>
</dbReference>
<dbReference type="InterPro" id="IPR054289">
    <property type="entry name" value="DUF7025"/>
</dbReference>
<dbReference type="InterPro" id="IPR003959">
    <property type="entry name" value="ATPase_AAA_core"/>
</dbReference>
<proteinExistence type="predicted"/>
<dbReference type="InterPro" id="IPR003593">
    <property type="entry name" value="AAA+_ATPase"/>
</dbReference>
<dbReference type="SUPFAM" id="SSF52540">
    <property type="entry name" value="P-loop containing nucleoside triphosphate hydrolases"/>
    <property type="match status" value="1"/>
</dbReference>
<comment type="caution">
    <text evidence="3">The sequence shown here is derived from an EMBL/GenBank/DDBJ whole genome shotgun (WGS) entry which is preliminary data.</text>
</comment>
<accession>A0A1S8BA15</accession>
<feature type="compositionally biased region" description="Low complexity" evidence="1">
    <location>
        <begin position="1008"/>
        <end position="1026"/>
    </location>
</feature>
<dbReference type="CDD" id="cd19481">
    <property type="entry name" value="RecA-like_protease"/>
    <property type="match status" value="1"/>
</dbReference>
<dbReference type="PANTHER" id="PTHR46411">
    <property type="entry name" value="FAMILY ATPASE, PUTATIVE-RELATED"/>
    <property type="match status" value="1"/>
</dbReference>
<organism evidence="3 4">
    <name type="scientific">Diplodia seriata</name>
    <dbReference type="NCBI Taxonomy" id="420778"/>
    <lineage>
        <taxon>Eukaryota</taxon>
        <taxon>Fungi</taxon>
        <taxon>Dikarya</taxon>
        <taxon>Ascomycota</taxon>
        <taxon>Pezizomycotina</taxon>
        <taxon>Dothideomycetes</taxon>
        <taxon>Dothideomycetes incertae sedis</taxon>
        <taxon>Botryosphaeriales</taxon>
        <taxon>Botryosphaeriaceae</taxon>
        <taxon>Diplodia</taxon>
    </lineage>
</organism>
<dbReference type="GO" id="GO:0005524">
    <property type="term" value="F:ATP binding"/>
    <property type="evidence" value="ECO:0007669"/>
    <property type="project" value="InterPro"/>
</dbReference>
<dbReference type="PANTHER" id="PTHR46411:SF2">
    <property type="entry name" value="AAA+ ATPASE DOMAIN-CONTAINING PROTEIN"/>
    <property type="match status" value="1"/>
</dbReference>
<dbReference type="AlphaFoldDB" id="A0A1S8BA15"/>
<sequence>MTKSGRDDATEAENEPGRRQNATLGTIPQQTLGDWLRWAQFAKLDGCESKLKGLLDFTSLDWKMELETLMLDVQRCNGLVEGLETAISAAIQRTDESQGKRYSIPELNMVPWERLRGYSKPPGVHAAIDVPFNEPTYADVLAPRNTIEISPATATSEATEVTWTCARIPERIRINSWRLLYLLDYGFCDGSLAWNDDSQALYVLRPFKLVFYLDKKLRGRIAELEEIRHALRSMTEEEYIEEFEKDPIPDEAPYQRGDEHRMSVSELTGYINDCRCLTNMFVDEYLGPEIARLGHGPETVRFADLWFLFTQGSLIYCKDHNIPQKIWRVVQRTGGRRYISRPPIIPEGEFRTTFTPFVLDCYYLDYDGIRYIPIYHQFHILSYEGAQPVNGLPVLPFTVAERDPGLVDRQELLHRANQFMKLSKSVNHRYYSGRSHTLTPGGQKLSDLNEEGVKNVSHYSERIDSEIIIDFSRALQEVPAWRSGGNDHEFHKMDTCERGERLAHDRDEVWDKKFTDDFLEAETRKWRQWESLETGPEDENDLLLLPDRIFAFVLRSRKWGKEQNGQERLTELTRCEEPWNNLELPQGHKEIVQSLITSHFSTEKSKSVQFDLVKDKGKGVIILLHGVPGVGKTSTAECAAESSGRPLLPITCGDLGLTPGEVEAKLQEIFRLAQAWNCILLLDEADIFLAQRTVTDMQRNALVSVFLRTLEYYEGILFLTTNRVGVFDEAFKSRIHMSLYYPPLERLQTQRIWHSHIKKAIDAGIGASEGELLAFAEQTFNMQSRPESGPVWNGRQIRNAFQTAVALAAFCTRGAEHVQLQPRYFQSVFDVSDKFSSYIWKTKQGQSDADWNKMLMTRRDDFVYVPVSLHAAAPQAQQPFLGSFQPSSFGTGMQRPMDTYGANGQQQLGTSLGMNAFPQSAQSFINTQSIGTSYLGQPSVFSSQPLQQAQTGQFQPQHFNTQAPLQTSQQQTQIPFQPNQFMQQQFHQQGSPQQQAHHSQNVGYGNVPQQQSQQGPTSTSQSFGQSNPEQISQLGQGQPLS</sequence>
<dbReference type="Pfam" id="PF00004">
    <property type="entry name" value="AAA"/>
    <property type="match status" value="1"/>
</dbReference>
<dbReference type="Gene3D" id="3.40.50.300">
    <property type="entry name" value="P-loop containing nucleotide triphosphate hydrolases"/>
    <property type="match status" value="1"/>
</dbReference>
<evidence type="ECO:0000313" key="4">
    <source>
        <dbReference type="Proteomes" id="UP000190776"/>
    </source>
</evidence>